<reference evidence="1 2" key="1">
    <citation type="submission" date="2023-07" db="EMBL/GenBank/DDBJ databases">
        <title>Genomic Encyclopedia of Type Strains, Phase IV (KMG-IV): sequencing the most valuable type-strain genomes for metagenomic binning, comparative biology and taxonomic classification.</title>
        <authorList>
            <person name="Goeker M."/>
        </authorList>
    </citation>
    <scope>NUCLEOTIDE SEQUENCE [LARGE SCALE GENOMIC DNA]</scope>
    <source>
        <strain evidence="1 2">DSM 15049</strain>
    </source>
</reference>
<name>A0ABU0MZ72_9FIRM</name>
<gene>
    <name evidence="1" type="ORF">QOZ92_001335</name>
</gene>
<organism evidence="1 2">
    <name type="scientific">Paraclostridium ghonii</name>
    <dbReference type="NCBI Taxonomy" id="29358"/>
    <lineage>
        <taxon>Bacteria</taxon>
        <taxon>Bacillati</taxon>
        <taxon>Bacillota</taxon>
        <taxon>Clostridia</taxon>
        <taxon>Peptostreptococcales</taxon>
        <taxon>Peptostreptococcaceae</taxon>
        <taxon>Paraclostridium</taxon>
    </lineage>
</organism>
<accession>A0ABU0MZ72</accession>
<evidence type="ECO:0000313" key="1">
    <source>
        <dbReference type="EMBL" id="MDQ0556222.1"/>
    </source>
</evidence>
<sequence>MSDKIIIDGKEYNKLDIVTIKVDDEEKEKNQITAEDTKGKESIQIKIVVDDKK</sequence>
<dbReference type="Proteomes" id="UP001232584">
    <property type="component" value="Unassembled WGS sequence"/>
</dbReference>
<evidence type="ECO:0000313" key="2">
    <source>
        <dbReference type="Proteomes" id="UP001232584"/>
    </source>
</evidence>
<dbReference type="RefSeq" id="WP_307504986.1">
    <property type="nucleotide sequence ID" value="NZ_BAAACE010000028.1"/>
</dbReference>
<proteinExistence type="predicted"/>
<protein>
    <submittedName>
        <fullName evidence="1">Uncharacterized protein</fullName>
    </submittedName>
</protein>
<keyword evidence="2" id="KW-1185">Reference proteome</keyword>
<dbReference type="EMBL" id="JAUSWG010000004">
    <property type="protein sequence ID" value="MDQ0556222.1"/>
    <property type="molecule type" value="Genomic_DNA"/>
</dbReference>
<comment type="caution">
    <text evidence="1">The sequence shown here is derived from an EMBL/GenBank/DDBJ whole genome shotgun (WGS) entry which is preliminary data.</text>
</comment>